<proteinExistence type="predicted"/>
<evidence type="ECO:0000313" key="2">
    <source>
        <dbReference type="Proteomes" id="UP000663193"/>
    </source>
</evidence>
<reference evidence="2" key="1">
    <citation type="journal article" date="2021" name="BMC Genomics">
        <title>Chromosome-level genome assembly and manually-curated proteome of model necrotroph Parastagonospora nodorum Sn15 reveals a genome-wide trove of candidate effector homologs, and redundancy of virulence-related functions within an accessory chromosome.</title>
        <authorList>
            <person name="Bertazzoni S."/>
            <person name="Jones D.A.B."/>
            <person name="Phan H.T."/>
            <person name="Tan K.-C."/>
            <person name="Hane J.K."/>
        </authorList>
    </citation>
    <scope>NUCLEOTIDE SEQUENCE [LARGE SCALE GENOMIC DNA]</scope>
    <source>
        <strain evidence="2">SN15 / ATCC MYA-4574 / FGSC 10173)</strain>
    </source>
</reference>
<evidence type="ECO:0000313" key="1">
    <source>
        <dbReference type="EMBL" id="QRC91592.1"/>
    </source>
</evidence>
<organism evidence="1 2">
    <name type="scientific">Phaeosphaeria nodorum (strain SN15 / ATCC MYA-4574 / FGSC 10173)</name>
    <name type="common">Glume blotch fungus</name>
    <name type="synonym">Parastagonospora nodorum</name>
    <dbReference type="NCBI Taxonomy" id="321614"/>
    <lineage>
        <taxon>Eukaryota</taxon>
        <taxon>Fungi</taxon>
        <taxon>Dikarya</taxon>
        <taxon>Ascomycota</taxon>
        <taxon>Pezizomycotina</taxon>
        <taxon>Dothideomycetes</taxon>
        <taxon>Pleosporomycetidae</taxon>
        <taxon>Pleosporales</taxon>
        <taxon>Pleosporineae</taxon>
        <taxon>Phaeosphaeriaceae</taxon>
        <taxon>Parastagonospora</taxon>
    </lineage>
</organism>
<keyword evidence="2" id="KW-1185">Reference proteome</keyword>
<dbReference type="Proteomes" id="UP000663193">
    <property type="component" value="Chromosome 1"/>
</dbReference>
<dbReference type="EMBL" id="CP069023">
    <property type="protein sequence ID" value="QRC91592.1"/>
    <property type="molecule type" value="Genomic_DNA"/>
</dbReference>
<protein>
    <submittedName>
        <fullName evidence="1">Uncharacterized protein</fullName>
    </submittedName>
</protein>
<gene>
    <name evidence="1" type="ORF">JI435_401450</name>
</gene>
<dbReference type="AlphaFoldDB" id="A0A7U2ERR5"/>
<dbReference type="VEuPathDB" id="FungiDB:JI435_401450"/>
<accession>A0A7U2ERR5</accession>
<name>A0A7U2ERR5_PHANO</name>
<sequence length="91" mass="10065">MGPKIDQLDSFWRVSAAEMQSGSGVGYRSAGCPCAVATILRPLHRLGKAHLHAIHSRKATMDKPKFIGEVPYARQLNMMLLSKPLTIRVCF</sequence>